<gene>
    <name evidence="1" type="ORF">AYBTSS11_LOCUS11669</name>
</gene>
<dbReference type="Gramene" id="rna-AYBTSS11_LOCUS11669">
    <property type="protein sequence ID" value="CAJ1943996.1"/>
    <property type="gene ID" value="gene-AYBTSS11_LOCUS11669"/>
</dbReference>
<dbReference type="Proteomes" id="UP001189624">
    <property type="component" value="Chromosome 3"/>
</dbReference>
<protein>
    <submittedName>
        <fullName evidence="1">Uncharacterized protein</fullName>
    </submittedName>
</protein>
<name>A0AA86SHD5_9FABA</name>
<evidence type="ECO:0000313" key="1">
    <source>
        <dbReference type="EMBL" id="CAJ1943996.1"/>
    </source>
</evidence>
<evidence type="ECO:0000313" key="2">
    <source>
        <dbReference type="Proteomes" id="UP001189624"/>
    </source>
</evidence>
<reference evidence="1" key="1">
    <citation type="submission" date="2023-10" db="EMBL/GenBank/DDBJ databases">
        <authorList>
            <person name="Domelevo Entfellner J.-B."/>
        </authorList>
    </citation>
    <scope>NUCLEOTIDE SEQUENCE</scope>
</reference>
<sequence length="71" mass="7416">MVHARDGRVLLVVGGGAAAVSTFESETWFEGLVSGGKDRSPVTGGGDPLDMTRDIKLGFRGSQCEFTLGES</sequence>
<accession>A0AA86SHD5</accession>
<keyword evidence="2" id="KW-1185">Reference proteome</keyword>
<dbReference type="EMBL" id="OY731400">
    <property type="protein sequence ID" value="CAJ1943996.1"/>
    <property type="molecule type" value="Genomic_DNA"/>
</dbReference>
<dbReference type="AlphaFoldDB" id="A0AA86SHD5"/>
<organism evidence="1 2">
    <name type="scientific">Sphenostylis stenocarpa</name>
    <dbReference type="NCBI Taxonomy" id="92480"/>
    <lineage>
        <taxon>Eukaryota</taxon>
        <taxon>Viridiplantae</taxon>
        <taxon>Streptophyta</taxon>
        <taxon>Embryophyta</taxon>
        <taxon>Tracheophyta</taxon>
        <taxon>Spermatophyta</taxon>
        <taxon>Magnoliopsida</taxon>
        <taxon>eudicotyledons</taxon>
        <taxon>Gunneridae</taxon>
        <taxon>Pentapetalae</taxon>
        <taxon>rosids</taxon>
        <taxon>fabids</taxon>
        <taxon>Fabales</taxon>
        <taxon>Fabaceae</taxon>
        <taxon>Papilionoideae</taxon>
        <taxon>50 kb inversion clade</taxon>
        <taxon>NPAAA clade</taxon>
        <taxon>indigoferoid/millettioid clade</taxon>
        <taxon>Phaseoleae</taxon>
        <taxon>Sphenostylis</taxon>
    </lineage>
</organism>
<proteinExistence type="predicted"/>